<dbReference type="Gene3D" id="2.60.120.200">
    <property type="match status" value="1"/>
</dbReference>
<dbReference type="EMBL" id="DXGA01000161">
    <property type="protein sequence ID" value="HIW94392.1"/>
    <property type="molecule type" value="Genomic_DNA"/>
</dbReference>
<evidence type="ECO:0000256" key="3">
    <source>
        <dbReference type="SAM" id="SignalP"/>
    </source>
</evidence>
<dbReference type="Pfam" id="PF00395">
    <property type="entry name" value="SLH"/>
    <property type="match status" value="2"/>
</dbReference>
<dbReference type="InterPro" id="IPR017946">
    <property type="entry name" value="PLC-like_Pdiesterase_TIM-brl"/>
</dbReference>
<protein>
    <submittedName>
        <fullName evidence="6">S-layer homology domain-containing protein</fullName>
    </submittedName>
</protein>
<feature type="compositionally biased region" description="Acidic residues" evidence="2">
    <location>
        <begin position="1299"/>
        <end position="1309"/>
    </location>
</feature>
<evidence type="ECO:0000259" key="5">
    <source>
        <dbReference type="PROSITE" id="PS51704"/>
    </source>
</evidence>
<feature type="signal peptide" evidence="3">
    <location>
        <begin position="1"/>
        <end position="28"/>
    </location>
</feature>
<sequence>MKKGFRRALGLVCSGALLLSVLPTPAMAAAGTGLTVSGQDALVVNSTSFLKIDLGDAGFDGEKTVTLSGYVEPIPEAYVADGLVFRLDGLEGVDAEAGTWTSQASGGEVVQINRENKLEGEGANTFGENYLQLDRSKIYLPQSLNEVINSDSFTVEYFVDADGYNGYNGPFAPLMTVEESGDSFSIFTRTGGKVMELKNGGNPRLQTSFETALGCPSAITFENTAELRESSWYSNGVKVSTLGAKENAFASAQQLILGGRLGGSSYETQAKYYSIRIYDRVLSEDELKANAALDRSRFLGETDPELPDLTVNDGTLEADGSTDVTLTFADGVAMLPVVSGALGSQALTLSVNGQECRLELVTITAMEEALKHLPQEGVTVTVAASGSDQDICTAAAQQLTAALEGTAFMEQGGALRVTGSEATGFQAILTKGSDSKSVAVQVTVRREESTDADLLAPYFRTVMQGAFSFESAEAVTAQAIAEQTAALLADEGVTPSVAWDDVANCWQLTLTKDGKSGTMPLYINSEVELTFDDPALMNYTTTRMAGDDTAYIAGGALHVTGVNANTYENVILPVWNFGRDFCIEAEVRMTSAVNDSRWMAVSYGVRPNVEVDGEYTFRQMAVRQNATAANGVEFAQMTDGAAHGWNVTHTGSYTETLDPAKSYKLTVLYKDGTIYEYINETLIILARNVPADQVNGKIAFSFDRLTAQMESLRVTSELPDLPTEKPEKPMADNGYNTEIYEPETGLVMSPTLISTEDIPASEAAAQERRPATLVRNVTLDETGLHVQDGADSITIAEYMTRLDKKILAGFRIEDVETAQAFGQYVAENGIVDVNVFSADSEVIKAACGGHAGVRGVLDFSENMPEETIDVVFDTNRSNARIAMISAQDATPETVAYIQARAVNVWVEAQPEELNAAILAGADGLVVDDTQAALNAVEQFAPDTPVLTRQTVITAHRGLHLTAPENSERAAMEAVKAGADAIECDVHMTSDGYIVVNHDETTGRLMNQNVEVAKTTLAELQALTFNDNAQEGDRIPTLEELFLAADEADPDDDIIHVIEIKSGDPNLIKPLAEVVRKCGMEDRVIFISFSDAQTALIRQEMPEVSVGELNTHSSTSQDNATNLKNLSDTLDGLNAFYNCSYGTQDATLVREARHRGIFVHPWTVDSQTVYEQEFFDGYHGITSNRVDYSTGYLSGVTASAETLTTTAGAENAIPVTATAITRGGAQTIEAPAFLQLSGSAVVRQDENHALWSEQAGTAQVVLGTTYTLPANGDTYTVYSMPLTLTFEANVIVGPSRPQEPDESDVEEPETPLDPAPGFADVADDFWGKTAIDYVVAEGLMNGTSETTFAPEMTTTRAMLMTILARMDGTDTTGGETWYQKGMDWAVSQGVSDGTNPEGTITREQLAVMLYRYAGSPTVSGDALTFADADQVSDWAVDGVRWAVANGILSGKGNDILDAQGNATRAEVAQMLFRFSSMG</sequence>
<dbReference type="PROSITE" id="PS51272">
    <property type="entry name" value="SLH"/>
    <property type="match status" value="2"/>
</dbReference>
<proteinExistence type="predicted"/>
<reference evidence="6" key="2">
    <citation type="submission" date="2021-04" db="EMBL/GenBank/DDBJ databases">
        <authorList>
            <person name="Gilroy R."/>
        </authorList>
    </citation>
    <scope>NUCLEOTIDE SEQUENCE</scope>
    <source>
        <strain evidence="6">ChiGjej6B6-1540</strain>
    </source>
</reference>
<feature type="chain" id="PRO_5039577629" evidence="3">
    <location>
        <begin position="29"/>
        <end position="1477"/>
    </location>
</feature>
<dbReference type="SUPFAM" id="SSF49899">
    <property type="entry name" value="Concanavalin A-like lectins/glucanases"/>
    <property type="match status" value="1"/>
</dbReference>
<feature type="domain" description="GP-PDE" evidence="5">
    <location>
        <begin position="950"/>
        <end position="1192"/>
    </location>
</feature>
<dbReference type="SUPFAM" id="SSF51695">
    <property type="entry name" value="PLC-like phosphodiesterases"/>
    <property type="match status" value="1"/>
</dbReference>
<dbReference type="GO" id="GO:0006629">
    <property type="term" value="P:lipid metabolic process"/>
    <property type="evidence" value="ECO:0007669"/>
    <property type="project" value="InterPro"/>
</dbReference>
<accession>A0A9D1UNM3</accession>
<evidence type="ECO:0000256" key="2">
    <source>
        <dbReference type="SAM" id="MobiDB-lite"/>
    </source>
</evidence>
<feature type="region of interest" description="Disordered" evidence="2">
    <location>
        <begin position="1292"/>
        <end position="1315"/>
    </location>
</feature>
<dbReference type="Pfam" id="PF03009">
    <property type="entry name" value="GDPD"/>
    <property type="match status" value="1"/>
</dbReference>
<dbReference type="InterPro" id="IPR030395">
    <property type="entry name" value="GP_PDE_dom"/>
</dbReference>
<dbReference type="Gene3D" id="2.60.120.560">
    <property type="entry name" value="Exo-inulinase, domain 1"/>
    <property type="match status" value="1"/>
</dbReference>
<keyword evidence="1" id="KW-0677">Repeat</keyword>
<evidence type="ECO:0000256" key="1">
    <source>
        <dbReference type="ARBA" id="ARBA00022737"/>
    </source>
</evidence>
<name>A0A9D1UNM3_9FIRM</name>
<gene>
    <name evidence="6" type="ORF">H9868_07625</name>
</gene>
<reference evidence="6" key="1">
    <citation type="journal article" date="2021" name="PeerJ">
        <title>Extensive microbial diversity within the chicken gut microbiome revealed by metagenomics and culture.</title>
        <authorList>
            <person name="Gilroy R."/>
            <person name="Ravi A."/>
            <person name="Getino M."/>
            <person name="Pursley I."/>
            <person name="Horton D.L."/>
            <person name="Alikhan N.F."/>
            <person name="Baker D."/>
            <person name="Gharbi K."/>
            <person name="Hall N."/>
            <person name="Watson M."/>
            <person name="Adriaenssens E.M."/>
            <person name="Foster-Nyarko E."/>
            <person name="Jarju S."/>
            <person name="Secka A."/>
            <person name="Antonio M."/>
            <person name="Oren A."/>
            <person name="Chaudhuri R.R."/>
            <person name="La Ragione R."/>
            <person name="Hildebrand F."/>
            <person name="Pallen M.J."/>
        </authorList>
    </citation>
    <scope>NUCLEOTIDE SEQUENCE</scope>
    <source>
        <strain evidence="6">ChiGjej6B6-1540</strain>
    </source>
</reference>
<feature type="domain" description="SLH" evidence="4">
    <location>
        <begin position="1313"/>
        <end position="1376"/>
    </location>
</feature>
<dbReference type="GO" id="GO:0008081">
    <property type="term" value="F:phosphoric diester hydrolase activity"/>
    <property type="evidence" value="ECO:0007669"/>
    <property type="project" value="InterPro"/>
</dbReference>
<dbReference type="PANTHER" id="PTHR46211">
    <property type="entry name" value="GLYCEROPHOSPHORYL DIESTER PHOSPHODIESTERASE"/>
    <property type="match status" value="1"/>
</dbReference>
<dbReference type="InterPro" id="IPR013320">
    <property type="entry name" value="ConA-like_dom_sf"/>
</dbReference>
<evidence type="ECO:0000313" key="6">
    <source>
        <dbReference type="EMBL" id="HIW94392.1"/>
    </source>
</evidence>
<dbReference type="Proteomes" id="UP000824192">
    <property type="component" value="Unassembled WGS sequence"/>
</dbReference>
<dbReference type="PROSITE" id="PS51704">
    <property type="entry name" value="GP_PDE"/>
    <property type="match status" value="1"/>
</dbReference>
<keyword evidence="3" id="KW-0732">Signal</keyword>
<dbReference type="InterPro" id="IPR001119">
    <property type="entry name" value="SLH_dom"/>
</dbReference>
<dbReference type="Gene3D" id="3.20.20.190">
    <property type="entry name" value="Phosphatidylinositol (PI) phosphodiesterase"/>
    <property type="match status" value="1"/>
</dbReference>
<dbReference type="PANTHER" id="PTHR46211:SF1">
    <property type="entry name" value="GLYCEROPHOSPHODIESTER PHOSPHODIESTERASE, CYTOPLASMIC"/>
    <property type="match status" value="1"/>
</dbReference>
<evidence type="ECO:0000259" key="4">
    <source>
        <dbReference type="PROSITE" id="PS51272"/>
    </source>
</evidence>
<organism evidence="6 7">
    <name type="scientific">Candidatus Flavonifractor merdipullorum</name>
    <dbReference type="NCBI Taxonomy" id="2838590"/>
    <lineage>
        <taxon>Bacteria</taxon>
        <taxon>Bacillati</taxon>
        <taxon>Bacillota</taxon>
        <taxon>Clostridia</taxon>
        <taxon>Eubacteriales</taxon>
        <taxon>Oscillospiraceae</taxon>
        <taxon>Flavonifractor</taxon>
    </lineage>
</organism>
<evidence type="ECO:0000313" key="7">
    <source>
        <dbReference type="Proteomes" id="UP000824192"/>
    </source>
</evidence>
<comment type="caution">
    <text evidence="6">The sequence shown here is derived from an EMBL/GenBank/DDBJ whole genome shotgun (WGS) entry which is preliminary data.</text>
</comment>
<feature type="domain" description="SLH" evidence="4">
    <location>
        <begin position="1421"/>
        <end position="1477"/>
    </location>
</feature>